<evidence type="ECO:0000256" key="4">
    <source>
        <dbReference type="ARBA" id="ARBA00023004"/>
    </source>
</evidence>
<dbReference type="OrthoDB" id="421327at2759"/>
<dbReference type="GO" id="GO:0008168">
    <property type="term" value="F:methyltransferase activity"/>
    <property type="evidence" value="ECO:0007669"/>
    <property type="project" value="InterPro"/>
</dbReference>
<comment type="function">
    <text evidence="7">Mitochondrial ribosome (mitoribosome) assembly factor. Binds at the interface of the head and body domains of the mitochondrial small ribosomal subunit (mt-SSU), occluding the mRNA channel and preventing compaction of the head domain towards the body. Probable inactive methyltransferase: retains the characteristic folding and ability to bind S-adenosyl-L-methionine, but it probably lost its methyltransferase activity.</text>
</comment>
<reference evidence="9 10" key="1">
    <citation type="submission" date="2014-02" db="EMBL/GenBank/DDBJ databases">
        <title>Transposable element dynamics among asymbiotic and ectomycorrhizal Amanita fungi.</title>
        <authorList>
            <consortium name="DOE Joint Genome Institute"/>
            <person name="Hess J."/>
            <person name="Skrede I."/>
            <person name="Wolfe B."/>
            <person name="LaButti K."/>
            <person name="Ohm R.A."/>
            <person name="Grigoriev I.V."/>
            <person name="Pringle A."/>
        </authorList>
    </citation>
    <scope>NUCLEOTIDE SEQUENCE [LARGE SCALE GENOMIC DNA]</scope>
    <source>
        <strain evidence="9 10">SKay4041</strain>
    </source>
</reference>
<evidence type="ECO:0000256" key="3">
    <source>
        <dbReference type="ARBA" id="ARBA00022946"/>
    </source>
</evidence>
<keyword evidence="5" id="KW-0411">Iron-sulfur</keyword>
<evidence type="ECO:0000313" key="9">
    <source>
        <dbReference type="EMBL" id="PFH52318.1"/>
    </source>
</evidence>
<organism evidence="9 10">
    <name type="scientific">Amanita thiersii Skay4041</name>
    <dbReference type="NCBI Taxonomy" id="703135"/>
    <lineage>
        <taxon>Eukaryota</taxon>
        <taxon>Fungi</taxon>
        <taxon>Dikarya</taxon>
        <taxon>Basidiomycota</taxon>
        <taxon>Agaricomycotina</taxon>
        <taxon>Agaricomycetes</taxon>
        <taxon>Agaricomycetidae</taxon>
        <taxon>Agaricales</taxon>
        <taxon>Pluteineae</taxon>
        <taxon>Amanitaceae</taxon>
        <taxon>Amanita</taxon>
    </lineage>
</organism>
<evidence type="ECO:0000256" key="1">
    <source>
        <dbReference type="ARBA" id="ARBA00004173"/>
    </source>
</evidence>
<feature type="compositionally biased region" description="Basic and acidic residues" evidence="8">
    <location>
        <begin position="607"/>
        <end position="618"/>
    </location>
</feature>
<dbReference type="PANTHER" id="PTHR13184">
    <property type="entry name" value="37S RIBOSOMAL PROTEIN S22"/>
    <property type="match status" value="1"/>
</dbReference>
<dbReference type="Pfam" id="PF09243">
    <property type="entry name" value="Rsm22"/>
    <property type="match status" value="2"/>
</dbReference>
<evidence type="ECO:0000256" key="2">
    <source>
        <dbReference type="ARBA" id="ARBA00022723"/>
    </source>
</evidence>
<dbReference type="GO" id="GO:0051536">
    <property type="term" value="F:iron-sulfur cluster binding"/>
    <property type="evidence" value="ECO:0007669"/>
    <property type="project" value="UniProtKB-KW"/>
</dbReference>
<keyword evidence="4" id="KW-0408">Iron</keyword>
<evidence type="ECO:0000256" key="7">
    <source>
        <dbReference type="ARBA" id="ARBA00045681"/>
    </source>
</evidence>
<evidence type="ECO:0008006" key="11">
    <source>
        <dbReference type="Google" id="ProtNLM"/>
    </source>
</evidence>
<gene>
    <name evidence="9" type="ORF">AMATHDRAFT_140364</name>
</gene>
<evidence type="ECO:0000256" key="6">
    <source>
        <dbReference type="ARBA" id="ARBA00023128"/>
    </source>
</evidence>
<dbReference type="STRING" id="703135.A0A2A9NQC9"/>
<dbReference type="GO" id="GO:0005763">
    <property type="term" value="C:mitochondrial small ribosomal subunit"/>
    <property type="evidence" value="ECO:0007669"/>
    <property type="project" value="TreeGrafter"/>
</dbReference>
<dbReference type="Proteomes" id="UP000242287">
    <property type="component" value="Unassembled WGS sequence"/>
</dbReference>
<proteinExistence type="predicted"/>
<sequence length="632" mass="70227">MLLPRSPTFRLPLSRRWNASHFSSCHVLSTRHPNPPLNLDPSLQALLKDVDMSILNYKSRPPAHRELELDSPSPEQDFSSMTSLDSLEEVHTNLGRKSPAAEFGSQNFGAIVLPSPLVRAVNTLIQDSNKALLHVDAKRLFLNPEEGKNNWDTQYDVRYKSRTHASRQSERDGMAFASVALPAHYSAIVAVLDHVKRRLGPSWFIREVIDWGAGAGSGLWASVCSFQQHPEGQIEPPEESDLTKSTISSYTGVEKRDGLVSTAKRLVQSVDFGPLNIRWQRSFKQHDNVDMTDHRHTLALSAFLLSSLSTALARRTVIKEMWESGADVMVIIDHKTPSGFKAIADAREYLLSLGQKGAQAALEEVNNSSIATGSHVIAPCPHDRACPLYYATSRNLTCGFSQRIQRPEFVRRTKHSKVGHEDVQYSYVVIRRGFRPPVATTEFGRIGEVGLRALQKTAIEQAPIKELTLLDGSEAPVEAEIDSDPLSTIPSPTAREESINGEALEAALRKEAYSWPRLIFPPLKRSGHIILDGCTAQGKILRMTIPKSQGKQPFYDARKSAWGDIFPHAPKKPGQERILGKRQADTNERDGEQSYPKAGKGVASHGETSKARHLERKQSRQHKLKGNLTGIE</sequence>
<protein>
    <recommendedName>
        <fullName evidence="11">Rsm22-domain-containing protein</fullName>
    </recommendedName>
</protein>
<dbReference type="GO" id="GO:0006412">
    <property type="term" value="P:translation"/>
    <property type="evidence" value="ECO:0007669"/>
    <property type="project" value="InterPro"/>
</dbReference>
<name>A0A2A9NQC9_9AGAR</name>
<dbReference type="GO" id="GO:0046872">
    <property type="term" value="F:metal ion binding"/>
    <property type="evidence" value="ECO:0007669"/>
    <property type="project" value="UniProtKB-KW"/>
</dbReference>
<dbReference type="GO" id="GO:0003735">
    <property type="term" value="F:structural constituent of ribosome"/>
    <property type="evidence" value="ECO:0007669"/>
    <property type="project" value="TreeGrafter"/>
</dbReference>
<evidence type="ECO:0000313" key="10">
    <source>
        <dbReference type="Proteomes" id="UP000242287"/>
    </source>
</evidence>
<accession>A0A2A9NQC9</accession>
<dbReference type="InterPro" id="IPR052571">
    <property type="entry name" value="Mt_RNA_Methyltransferase"/>
</dbReference>
<evidence type="ECO:0000256" key="5">
    <source>
        <dbReference type="ARBA" id="ARBA00023014"/>
    </source>
</evidence>
<keyword evidence="2" id="KW-0479">Metal-binding</keyword>
<dbReference type="EMBL" id="KZ301980">
    <property type="protein sequence ID" value="PFH52318.1"/>
    <property type="molecule type" value="Genomic_DNA"/>
</dbReference>
<evidence type="ECO:0000256" key="8">
    <source>
        <dbReference type="SAM" id="MobiDB-lite"/>
    </source>
</evidence>
<dbReference type="AlphaFoldDB" id="A0A2A9NQC9"/>
<keyword evidence="3" id="KW-0809">Transit peptide</keyword>
<dbReference type="PANTHER" id="PTHR13184:SF5">
    <property type="entry name" value="METHYLTRANSFERASE-LIKE PROTEIN 17, MITOCHONDRIAL"/>
    <property type="match status" value="1"/>
</dbReference>
<comment type="subcellular location">
    <subcellularLocation>
        <location evidence="1">Mitochondrion</location>
    </subcellularLocation>
</comment>
<keyword evidence="10" id="KW-1185">Reference proteome</keyword>
<keyword evidence="6" id="KW-0496">Mitochondrion</keyword>
<feature type="region of interest" description="Disordered" evidence="8">
    <location>
        <begin position="565"/>
        <end position="632"/>
    </location>
</feature>
<dbReference type="InterPro" id="IPR015324">
    <property type="entry name" value="Ribosomal_Rsm22-like"/>
</dbReference>
<feature type="compositionally biased region" description="Basic and acidic residues" evidence="8">
    <location>
        <begin position="573"/>
        <end position="592"/>
    </location>
</feature>